<evidence type="ECO:0000313" key="9">
    <source>
        <dbReference type="Proteomes" id="UP000235659"/>
    </source>
</evidence>
<evidence type="ECO:0000256" key="1">
    <source>
        <dbReference type="ARBA" id="ARBA00022714"/>
    </source>
</evidence>
<dbReference type="Pfam" id="PF00355">
    <property type="entry name" value="Rieske"/>
    <property type="match status" value="1"/>
</dbReference>
<evidence type="ECO:0000313" key="8">
    <source>
        <dbReference type="EMBL" id="PMS29199.1"/>
    </source>
</evidence>
<dbReference type="PANTHER" id="PTHR21496">
    <property type="entry name" value="FERREDOXIN-RELATED"/>
    <property type="match status" value="1"/>
</dbReference>
<evidence type="ECO:0000256" key="5">
    <source>
        <dbReference type="ARBA" id="ARBA00034078"/>
    </source>
</evidence>
<evidence type="ECO:0000256" key="4">
    <source>
        <dbReference type="ARBA" id="ARBA00023014"/>
    </source>
</evidence>
<keyword evidence="3" id="KW-0408">Iron</keyword>
<comment type="cofactor">
    <cofactor evidence="5">
        <name>[2Fe-2S] cluster</name>
        <dbReference type="ChEBI" id="CHEBI:190135"/>
    </cofactor>
</comment>
<accession>A0ABX4V216</accession>
<reference evidence="8 9" key="1">
    <citation type="submission" date="2018-01" db="EMBL/GenBank/DDBJ databases">
        <title>Whole genome analyses suggest that Burkholderia sensu lato contains two further novel genera in the rhizoxinica-symbiotica group Mycetohabitans gen. nov., and Trinickia gen. nov.: implications for the evolution of diazotrophy and nodulation in the Burkholderiaceae.</title>
        <authorList>
            <person name="Estrada-de los Santos P."/>
            <person name="Palmer M."/>
            <person name="Chavez-Ramirez B."/>
            <person name="Beukes C."/>
            <person name="Steenkamp E.T."/>
            <person name="Hirsch A.M."/>
            <person name="Manyaka P."/>
            <person name="Maluk M."/>
            <person name="Lafos M."/>
            <person name="Crook M."/>
            <person name="Gross E."/>
            <person name="Simon M.F."/>
            <person name="Bueno dos Reis Junior F."/>
            <person name="Poole P.S."/>
            <person name="Venter S.N."/>
            <person name="James E.K."/>
        </authorList>
    </citation>
    <scope>NUCLEOTIDE SEQUENCE [LARGE SCALE GENOMIC DNA]</scope>
    <source>
        <strain evidence="8 9">WSM 3937</strain>
    </source>
</reference>
<organism evidence="8 9">
    <name type="scientific">Paraburkholderia rhynchosiae</name>
    <dbReference type="NCBI Taxonomy" id="487049"/>
    <lineage>
        <taxon>Bacteria</taxon>
        <taxon>Pseudomonadati</taxon>
        <taxon>Pseudomonadota</taxon>
        <taxon>Betaproteobacteria</taxon>
        <taxon>Burkholderiales</taxon>
        <taxon>Burkholderiaceae</taxon>
        <taxon>Paraburkholderia</taxon>
    </lineage>
</organism>
<protein>
    <submittedName>
        <fullName evidence="8">(2Fe-2S)-binding protein</fullName>
    </submittedName>
</protein>
<name>A0ABX4V216_9BURK</name>
<dbReference type="Gene3D" id="2.102.10.10">
    <property type="entry name" value="Rieske [2Fe-2S] iron-sulphur domain"/>
    <property type="match status" value="1"/>
</dbReference>
<evidence type="ECO:0000259" key="7">
    <source>
        <dbReference type="PROSITE" id="PS51296"/>
    </source>
</evidence>
<keyword evidence="4" id="KW-0411">Iron-sulfur</keyword>
<dbReference type="PROSITE" id="PS51296">
    <property type="entry name" value="RIESKE"/>
    <property type="match status" value="1"/>
</dbReference>
<dbReference type="SUPFAM" id="SSF50022">
    <property type="entry name" value="ISP domain"/>
    <property type="match status" value="1"/>
</dbReference>
<evidence type="ECO:0000256" key="6">
    <source>
        <dbReference type="ARBA" id="ARBA00038001"/>
    </source>
</evidence>
<evidence type="ECO:0000256" key="3">
    <source>
        <dbReference type="ARBA" id="ARBA00023004"/>
    </source>
</evidence>
<feature type="domain" description="Rieske" evidence="7">
    <location>
        <begin position="10"/>
        <end position="105"/>
    </location>
</feature>
<sequence length="598" mass="64976">MDMDAPNKEFVLVGSLEELKAKGRLVVQGGHRPILVIYDRGRVFALDNRCPHMGFPLERGTVEDGILTCHWHHARFDVESGCTFDLWADDVPVCAVEVRNGDVWLTTTFGYPDPAAHWHQRLADGLAHDLGLVIAKAVHGQLAAEVPVADIVQQVALFGAQNRDGWGVGLTILTALANLLPVLPEDEAYLALFQGARRVATDCEGEAPRRRRAPLASRPEPAVFKRWLRLWTNVRHREAAERTLLTAIAAGASPAVLADALLSAGTERAFADAGHSLDFINKAFECLDLIGWEHAPALLPTIVGQMVAARGAEESTAWRQPVDLVALCDESASQISDLFAEGRRSQRWSDHAALARELLGDDPAKIIDALKAAIRAGAAPVDLGRSLAYGAALRVAHFGNANEHADWETAHHVFTYANALHQMLRRIGTVDIDGYITAVRGIMHGAMALYLARYLNVPAARIPGDGNDQPDDLPADADTIRTALLDAFDRQRQVDLAARLVARHLTLGHPPQALIATLALAVLREDAGFHAYQMLEAGVRQFAVWSDTGEGRHILIAVARYLAAHSPTERGTLQTADIARRLMQGGELHQGAGRRDGA</sequence>
<keyword evidence="9" id="KW-1185">Reference proteome</keyword>
<keyword evidence="1" id="KW-0001">2Fe-2S</keyword>
<comment type="caution">
    <text evidence="8">The sequence shown here is derived from an EMBL/GenBank/DDBJ whole genome shotgun (WGS) entry which is preliminary data.</text>
</comment>
<keyword evidence="2" id="KW-0479">Metal-binding</keyword>
<dbReference type="Proteomes" id="UP000235659">
    <property type="component" value="Unassembled WGS sequence"/>
</dbReference>
<dbReference type="EMBL" id="PNXY01000014">
    <property type="protein sequence ID" value="PMS29199.1"/>
    <property type="molecule type" value="Genomic_DNA"/>
</dbReference>
<gene>
    <name evidence="8" type="ORF">C0Z16_20100</name>
</gene>
<dbReference type="CDD" id="cd03467">
    <property type="entry name" value="Rieske"/>
    <property type="match status" value="1"/>
</dbReference>
<comment type="similarity">
    <text evidence="6">Belongs to the bacterial ring-hydroxylating dioxygenase ferredoxin component family.</text>
</comment>
<dbReference type="InterPro" id="IPR017941">
    <property type="entry name" value="Rieske_2Fe-2S"/>
</dbReference>
<evidence type="ECO:0000256" key="2">
    <source>
        <dbReference type="ARBA" id="ARBA00022723"/>
    </source>
</evidence>
<dbReference type="PANTHER" id="PTHR21496:SF0">
    <property type="entry name" value="RIESKE DOMAIN-CONTAINING PROTEIN"/>
    <property type="match status" value="1"/>
</dbReference>
<dbReference type="InterPro" id="IPR036922">
    <property type="entry name" value="Rieske_2Fe-2S_sf"/>
</dbReference>
<proteinExistence type="inferred from homology"/>